<name>A0ABP0KQJ6_9DINO</name>
<protein>
    <submittedName>
        <fullName evidence="2">Uncharacterized protein</fullName>
    </submittedName>
</protein>
<gene>
    <name evidence="2" type="ORF">CCMP2556_LOCUS17369</name>
</gene>
<sequence>MPNNFSVDGYRNFFAFAEWWTFKTKYTQWWTKSFESACLPLTADLGLSPGHVMRRLQYKGGTKLNYTLPVDAASSIGILIVVGTILPAASLSSEALLECRKMLKALEAYSNVREIVAIAPEGRELILEATPQGLFLLADLKHMFKKLGLNFARFQQKLQGAPAALSISEIIVALFRMRGSQGNQDPNSTFHRFLKRLCHSFSQSVEVGVEGHLLCECPDPVVHARVHPFMKRSRTGGNKVLQKSLIARWQSRGGGFASTKDNPNLATLGIVAPRSNLASRTTNELAVRALMKAAQCMEESASTSKVLNFCFDAAMVSEEHVLSVVFRSNGVQFAGATQLLPHGLCEEQATSALQSFSKAAKAQMESHGGPAKIPSGSFAWKEFRTKTKNTLMALVNCLQVILPPGFSLRNCCPEKSLVPRTKDAERFLLLPQEKQALGLSDWPDDAQLHFVYHFGQQTRWLDFIPSTNSMYKLCFAADEGSEGFIAWLHMNASSVWSVYWPDMMHKLARKASLSLTNSGASQWLKKTNKLYRMSLGPWGSGRFGKELLAARKHLLKALKDGSFDQDLLESWLRQVAKDQQVDPAEFSVSDLVLLLEKSGQWLKGTAHVRADERKDVRWFSFYDHTSSWNRRFHLEAFVMEYAWFCDGKSPWHLPDQSAANSEAYSSKLVAYNVLADDTNQDKMRSLLLVFRHMRAFAGEYDRAVQQSSSGSLKYAISLANGKRLAKLLSKTIGECTTAAALAYIGGDGDGPECVDVIEWHSALLLYQLKAIFQVGTYHRSFPWRVVECLDPGAWSKVLLAMQEVWDFVVNVVDTLPAADPLYVQLAICRAQSFRDLMISAEYFNFDVKRMCTPCSSAFEENILAVCGLQQAGAPNSLLSSLPSELTFNQMRDCARRHSKHERCQPSSLHAVAWKAATKHPCGCANLDLDDNDWAVPLKQSEIKKSVHQNLRSTDKEMGINSEGLTKHKVVKHFTKPHVFTDRLELLDFIVKRFKEFPGDQEQKRGEILRARKAMWFSKLVPELWFLRRRSEDQSEVPENCLIVIGAGPYLVDCAGCSHVTNANYSLQATPPVKVLVDGLNTVEVAQCVPKSDGGHLRWSKGGPWIDLPTYTCDFGILSIGVQLLSQLCSALKIPSHQKLDHRHRVELFLKFMKKSDAYIAEILEQLVVPSRKKLADTEEEEDPYNHLEGETSDEEVQETQNDLDEEMALKTAEHDKADTSKTDIEGPTANDVEMTEEEKPQRSDLGGVHAPPTSRGRPSGEYPPGCVCYRKEPTGQSPLLQVFLPGSFKHEGKRSKGVSFVPEGGLALAKGTTRTFAQAQSCCLSWSWAWWNSLTPEQRSGIHSAEGPSAKRQKL</sequence>
<comment type="caution">
    <text evidence="2">The sequence shown here is derived from an EMBL/GenBank/DDBJ whole genome shotgun (WGS) entry which is preliminary data.</text>
</comment>
<feature type="compositionally biased region" description="Acidic residues" evidence="1">
    <location>
        <begin position="1190"/>
        <end position="1206"/>
    </location>
</feature>
<dbReference type="EMBL" id="CAXAMN010009557">
    <property type="protein sequence ID" value="CAK9029125.1"/>
    <property type="molecule type" value="Genomic_DNA"/>
</dbReference>
<accession>A0ABP0KQJ6</accession>
<evidence type="ECO:0000313" key="3">
    <source>
        <dbReference type="Proteomes" id="UP001642484"/>
    </source>
</evidence>
<feature type="region of interest" description="Disordered" evidence="1">
    <location>
        <begin position="1174"/>
        <end position="1262"/>
    </location>
</feature>
<organism evidence="2 3">
    <name type="scientific">Durusdinium trenchii</name>
    <dbReference type="NCBI Taxonomy" id="1381693"/>
    <lineage>
        <taxon>Eukaryota</taxon>
        <taxon>Sar</taxon>
        <taxon>Alveolata</taxon>
        <taxon>Dinophyceae</taxon>
        <taxon>Suessiales</taxon>
        <taxon>Symbiodiniaceae</taxon>
        <taxon>Durusdinium</taxon>
    </lineage>
</organism>
<dbReference type="Proteomes" id="UP001642484">
    <property type="component" value="Unassembled WGS sequence"/>
</dbReference>
<keyword evidence="3" id="KW-1185">Reference proteome</keyword>
<proteinExistence type="predicted"/>
<feature type="compositionally biased region" description="Basic and acidic residues" evidence="1">
    <location>
        <begin position="1207"/>
        <end position="1224"/>
    </location>
</feature>
<reference evidence="2 3" key="1">
    <citation type="submission" date="2024-02" db="EMBL/GenBank/DDBJ databases">
        <authorList>
            <person name="Chen Y."/>
            <person name="Shah S."/>
            <person name="Dougan E. K."/>
            <person name="Thang M."/>
            <person name="Chan C."/>
        </authorList>
    </citation>
    <scope>NUCLEOTIDE SEQUENCE [LARGE SCALE GENOMIC DNA]</scope>
</reference>
<evidence type="ECO:0000313" key="2">
    <source>
        <dbReference type="EMBL" id="CAK9029125.1"/>
    </source>
</evidence>
<evidence type="ECO:0000256" key="1">
    <source>
        <dbReference type="SAM" id="MobiDB-lite"/>
    </source>
</evidence>